<evidence type="ECO:0000259" key="2">
    <source>
        <dbReference type="PROSITE" id="PS50837"/>
    </source>
</evidence>
<dbReference type="SUPFAM" id="SSF52540">
    <property type="entry name" value="P-loop containing nucleoside triphosphate hydrolases"/>
    <property type="match status" value="1"/>
</dbReference>
<dbReference type="InterPro" id="IPR004155">
    <property type="entry name" value="PBS_lyase_HEAT"/>
</dbReference>
<dbReference type="InterPro" id="IPR016024">
    <property type="entry name" value="ARM-type_fold"/>
</dbReference>
<feature type="region of interest" description="Disordered" evidence="1">
    <location>
        <begin position="1"/>
        <end position="28"/>
    </location>
</feature>
<name>A0ABN3N7M0_9ACTN</name>
<evidence type="ECO:0000313" key="4">
    <source>
        <dbReference type="Proteomes" id="UP001501095"/>
    </source>
</evidence>
<dbReference type="EMBL" id="BAAATM010000001">
    <property type="protein sequence ID" value="GAA2514573.1"/>
    <property type="molecule type" value="Genomic_DNA"/>
</dbReference>
<dbReference type="Gene3D" id="1.25.10.10">
    <property type="entry name" value="Leucine-rich Repeat Variant"/>
    <property type="match status" value="3"/>
</dbReference>
<dbReference type="PANTHER" id="PTHR46844">
    <property type="entry name" value="SLR5058 PROTEIN"/>
    <property type="match status" value="1"/>
</dbReference>
<organism evidence="3 4">
    <name type="scientific">Streptomyces levis</name>
    <dbReference type="NCBI Taxonomy" id="285566"/>
    <lineage>
        <taxon>Bacteria</taxon>
        <taxon>Bacillati</taxon>
        <taxon>Actinomycetota</taxon>
        <taxon>Actinomycetes</taxon>
        <taxon>Kitasatosporales</taxon>
        <taxon>Streptomycetaceae</taxon>
        <taxon>Streptomyces</taxon>
    </lineage>
</organism>
<gene>
    <name evidence="3" type="ORF">GCM10010423_01940</name>
</gene>
<accession>A0ABN3N7M0</accession>
<dbReference type="PANTHER" id="PTHR46844:SF1">
    <property type="entry name" value="SLR5058 PROTEIN"/>
    <property type="match status" value="1"/>
</dbReference>
<dbReference type="InterPro" id="IPR011989">
    <property type="entry name" value="ARM-like"/>
</dbReference>
<keyword evidence="4" id="KW-1185">Reference proteome</keyword>
<proteinExistence type="predicted"/>
<dbReference type="Proteomes" id="UP001501095">
    <property type="component" value="Unassembled WGS sequence"/>
</dbReference>
<dbReference type="InterPro" id="IPR027417">
    <property type="entry name" value="P-loop_NTPase"/>
</dbReference>
<sequence length="1281" mass="141670">MAGSDTARGADREDGTTPPATSVRASAERAIAIGGNARTVVSGDGVTIVEKQLVQPTPPPAAAPSEEEIATAVAVYAGQLAHLYGRLDLEVLTPLPDDHPAVELRDVFVTPTVRAELPPVELPRELLRRLAEAGELPDRGALPPGVDDTSFAALRESYLRRPEQDVLDVLAAPANRLLVVLGDPGAGKSTLVRHLSLTLALGAAPDQPPALAGRVPLVIELRRYAEEQWRHSGFEDFLTHLHDDYAQSVPRPVLEELLASGRALVVFDGLDELFDPKVRARTAERIAAFAVRRPSARIVVTSRVIGYQRALLEGAGFTHFMLQDLDEERIGAFVRSWYRVSCPGDPLQAGRLVERLTSAAQDSRPLREMAGNPLLLTVLAIIGRRQTLPHNRRSVYEHAVTVLVSHWDQAAKLLKAPLPAPVAEALDVLGPDERVELLRLLARAMQEGHSGIAGNHIHGPDLERVFRDYLQQYELPPVHATAAARAMVAQLHERNFILSRYGGDVYGFVHRAFLEHLAAADIAHRYKEDRAWTPEELVEQVIAGRAQDPAWHEVLLLLAGQIGTATVGAAVDRLLALHEATPDQDASHVALALRMLAETGKLRELSAQSAAVVDAATRALDARGRKGPWLLDEAVPALGSFSPHWTGHRRLVDWFRISGQFSPSEEPTDTVCALRLGRDDLAALARRSYYGIDRLRFLYTWAQRSPDDTEVRDLLQHMAEHEPQQHLRSTALDVLADVWPDSEEVRSFVTARAQQDPDGRARCEALASLVRRHPDDPALLRLATRASIEEQEESSRALLLRALGRWSGEHEKIRRVVMARAAEDPHGHVRRDALRVLGEYAGGHAEVRALLGARAVDAADGEERETAMWALAEYCSGDERVRELLLERSGDGDRPADSVRALQLLSARWPGDADVHRAIVRATSHPDAGIRRAGVDMIRAHRSWQEDLQDIVLRLAAEDPDVGVRWAAIRLIGRDRFEHDGGRDVLMTVSRNSDRRVRDDAVYQLAQEWPDHPEVRDLLLKTAGDVSALTLSVVLEGLIAHWSDRNDVHDLLVGIPDLARGLERALLLDLLMDHWPDWDDLRAAVVRRASTREYDGSGRVYALRTLAKRWFDRDDVRAVVVDAVRDPSDPYASKVVLGELRRHWSHRDDVRAILVGAARQHERPDVRVNAIRTLGLHWAHHPDAQALFLHLASDDPDADVRFHALRRWALVGGGEACGVVAGRAGVDPDAVVRRKVLHMLALAWPERTETIAALRDRAERDGDEETREAAVRLLADLAGLT</sequence>
<feature type="domain" description="NACHT" evidence="2">
    <location>
        <begin position="176"/>
        <end position="303"/>
    </location>
</feature>
<dbReference type="SUPFAM" id="SSF48371">
    <property type="entry name" value="ARM repeat"/>
    <property type="match status" value="1"/>
</dbReference>
<dbReference type="SMART" id="SM00567">
    <property type="entry name" value="EZ_HEAT"/>
    <property type="match status" value="3"/>
</dbReference>
<protein>
    <recommendedName>
        <fullName evidence="2">NACHT domain-containing protein</fullName>
    </recommendedName>
</protein>
<dbReference type="Pfam" id="PF05729">
    <property type="entry name" value="NACHT"/>
    <property type="match status" value="1"/>
</dbReference>
<dbReference type="PROSITE" id="PS50837">
    <property type="entry name" value="NACHT"/>
    <property type="match status" value="1"/>
</dbReference>
<reference evidence="3 4" key="1">
    <citation type="journal article" date="2019" name="Int. J. Syst. Evol. Microbiol.">
        <title>The Global Catalogue of Microorganisms (GCM) 10K type strain sequencing project: providing services to taxonomists for standard genome sequencing and annotation.</title>
        <authorList>
            <consortium name="The Broad Institute Genomics Platform"/>
            <consortium name="The Broad Institute Genome Sequencing Center for Infectious Disease"/>
            <person name="Wu L."/>
            <person name="Ma J."/>
        </authorList>
    </citation>
    <scope>NUCLEOTIDE SEQUENCE [LARGE SCALE GENOMIC DNA]</scope>
    <source>
        <strain evidence="3 4">JCM 6924</strain>
    </source>
</reference>
<evidence type="ECO:0000256" key="1">
    <source>
        <dbReference type="SAM" id="MobiDB-lite"/>
    </source>
</evidence>
<dbReference type="Gene3D" id="3.40.50.300">
    <property type="entry name" value="P-loop containing nucleotide triphosphate hydrolases"/>
    <property type="match status" value="1"/>
</dbReference>
<dbReference type="RefSeq" id="WP_344532776.1">
    <property type="nucleotide sequence ID" value="NZ_BAAATM010000001.1"/>
</dbReference>
<comment type="caution">
    <text evidence="3">The sequence shown here is derived from an EMBL/GenBank/DDBJ whole genome shotgun (WGS) entry which is preliminary data.</text>
</comment>
<dbReference type="InterPro" id="IPR007111">
    <property type="entry name" value="NACHT_NTPase"/>
</dbReference>
<evidence type="ECO:0000313" key="3">
    <source>
        <dbReference type="EMBL" id="GAA2514573.1"/>
    </source>
</evidence>
<dbReference type="Pfam" id="PF13646">
    <property type="entry name" value="HEAT_2"/>
    <property type="match status" value="1"/>
</dbReference>